<gene>
    <name evidence="1" type="ORF">GIL414_LOCUS66699</name>
</gene>
<sequence length="32" mass="3572">MDLALFIDTAYYETIGITKDTDSELIRSVSSC</sequence>
<evidence type="ECO:0000313" key="1">
    <source>
        <dbReference type="EMBL" id="CAF5169711.1"/>
    </source>
</evidence>
<evidence type="ECO:0000313" key="2">
    <source>
        <dbReference type="Proteomes" id="UP000681720"/>
    </source>
</evidence>
<dbReference type="AlphaFoldDB" id="A0A8S3GXQ5"/>
<reference evidence="1" key="1">
    <citation type="submission" date="2021-02" db="EMBL/GenBank/DDBJ databases">
        <authorList>
            <person name="Nowell W R."/>
        </authorList>
    </citation>
    <scope>NUCLEOTIDE SEQUENCE</scope>
</reference>
<feature type="non-terminal residue" evidence="1">
    <location>
        <position position="32"/>
    </location>
</feature>
<protein>
    <submittedName>
        <fullName evidence="1">Uncharacterized protein</fullName>
    </submittedName>
</protein>
<comment type="caution">
    <text evidence="1">The sequence shown here is derived from an EMBL/GenBank/DDBJ whole genome shotgun (WGS) entry which is preliminary data.</text>
</comment>
<accession>A0A8S3GXQ5</accession>
<proteinExistence type="predicted"/>
<name>A0A8S3GXQ5_9BILA</name>
<dbReference type="Proteomes" id="UP000681720">
    <property type="component" value="Unassembled WGS sequence"/>
</dbReference>
<organism evidence="1 2">
    <name type="scientific">Rotaria magnacalcarata</name>
    <dbReference type="NCBI Taxonomy" id="392030"/>
    <lineage>
        <taxon>Eukaryota</taxon>
        <taxon>Metazoa</taxon>
        <taxon>Spiralia</taxon>
        <taxon>Gnathifera</taxon>
        <taxon>Rotifera</taxon>
        <taxon>Eurotatoria</taxon>
        <taxon>Bdelloidea</taxon>
        <taxon>Philodinida</taxon>
        <taxon>Philodinidae</taxon>
        <taxon>Rotaria</taxon>
    </lineage>
</organism>
<dbReference type="EMBL" id="CAJOBJ010317666">
    <property type="protein sequence ID" value="CAF5169711.1"/>
    <property type="molecule type" value="Genomic_DNA"/>
</dbReference>